<dbReference type="GO" id="GO:0007234">
    <property type="term" value="P:osmosensory signaling via phosphorelay pathway"/>
    <property type="evidence" value="ECO:0007669"/>
    <property type="project" value="TreeGrafter"/>
</dbReference>
<dbReference type="GO" id="GO:0000155">
    <property type="term" value="F:phosphorelay sensor kinase activity"/>
    <property type="evidence" value="ECO:0007669"/>
    <property type="project" value="InterPro"/>
</dbReference>
<dbReference type="InterPro" id="IPR036097">
    <property type="entry name" value="HisK_dim/P_sf"/>
</dbReference>
<dbReference type="OrthoDB" id="9804645at2"/>
<evidence type="ECO:0000256" key="4">
    <source>
        <dbReference type="ARBA" id="ARBA00022679"/>
    </source>
</evidence>
<dbReference type="Pfam" id="PF02518">
    <property type="entry name" value="HATPase_c"/>
    <property type="match status" value="1"/>
</dbReference>
<sequence>MQQRGRDRLLRRLHWKLTLVWAAAWFVGVATIGTVALILHSRFADEAFASKQRLLAATVYGLTWFDPKGAFHDELLRKEPDVFVPGVDIWVIAPQRSKPVVLRPAHPVFDIASLPELAARVLADEQDTAIEATDSRGRRYALRVKVTYDNADKPVAVIFVIADPSVRDASRTRFARGLALAMTILAVLGLAGGNVLSRYLLRPVQRSFQTQERLLAAAAHELRAPVANLMAVSESARLGDVSPEEGLAKAERIAAHSAELVDKLLLMARLDATVETVEMKPLRLDLLVEAMLPEDGSVSLEAVESVVEADSRLVRIAVRNLLENALRHGSSRTKQKAGNPVRVTVRNAMVIVEDDGPGFSRDLLDRATEPFQKANDSSGTGLGLAIVQGIALLHGGGLRLENRRPSGARVTLALTPLSSDIS</sequence>
<evidence type="ECO:0000313" key="11">
    <source>
        <dbReference type="EMBL" id="RKP43870.1"/>
    </source>
</evidence>
<gene>
    <name evidence="11" type="ORF">D7S89_24645</name>
</gene>
<dbReference type="InterPro" id="IPR004358">
    <property type="entry name" value="Sig_transdc_His_kin-like_C"/>
</dbReference>
<evidence type="ECO:0000256" key="9">
    <source>
        <dbReference type="SAM" id="Phobius"/>
    </source>
</evidence>
<reference evidence="11 12" key="1">
    <citation type="submission" date="2018-10" db="EMBL/GenBank/DDBJ databases">
        <title>Paraburkholderia sp. 7MK8-2, isolated from soil.</title>
        <authorList>
            <person name="Gao Z.-H."/>
            <person name="Qiu L.-H."/>
        </authorList>
    </citation>
    <scope>NUCLEOTIDE SEQUENCE [LARGE SCALE GENOMIC DNA]</scope>
    <source>
        <strain evidence="11 12">7MK8-2</strain>
    </source>
</reference>
<dbReference type="EMBL" id="RBZV01000016">
    <property type="protein sequence ID" value="RKP43870.1"/>
    <property type="molecule type" value="Genomic_DNA"/>
</dbReference>
<dbReference type="InterPro" id="IPR005467">
    <property type="entry name" value="His_kinase_dom"/>
</dbReference>
<feature type="transmembrane region" description="Helical" evidence="9">
    <location>
        <begin position="177"/>
        <end position="201"/>
    </location>
</feature>
<dbReference type="PROSITE" id="PS50109">
    <property type="entry name" value="HIS_KIN"/>
    <property type="match status" value="1"/>
</dbReference>
<dbReference type="SMART" id="SM00387">
    <property type="entry name" value="HATPase_c"/>
    <property type="match status" value="1"/>
</dbReference>
<dbReference type="InterPro" id="IPR003661">
    <property type="entry name" value="HisK_dim/P_dom"/>
</dbReference>
<dbReference type="SUPFAM" id="SSF47384">
    <property type="entry name" value="Homodimeric domain of signal transducing histidine kinase"/>
    <property type="match status" value="1"/>
</dbReference>
<dbReference type="SUPFAM" id="SSF55874">
    <property type="entry name" value="ATPase domain of HSP90 chaperone/DNA topoisomerase II/histidine kinase"/>
    <property type="match status" value="1"/>
</dbReference>
<evidence type="ECO:0000256" key="1">
    <source>
        <dbReference type="ARBA" id="ARBA00000085"/>
    </source>
</evidence>
<organism evidence="11 12">
    <name type="scientific">Trinickia fusca</name>
    <dbReference type="NCBI Taxonomy" id="2419777"/>
    <lineage>
        <taxon>Bacteria</taxon>
        <taxon>Pseudomonadati</taxon>
        <taxon>Pseudomonadota</taxon>
        <taxon>Betaproteobacteria</taxon>
        <taxon>Burkholderiales</taxon>
        <taxon>Burkholderiaceae</taxon>
        <taxon>Trinickia</taxon>
    </lineage>
</organism>
<dbReference type="RefSeq" id="WP_121281485.1">
    <property type="nucleotide sequence ID" value="NZ_RBZV01000016.1"/>
</dbReference>
<evidence type="ECO:0000256" key="2">
    <source>
        <dbReference type="ARBA" id="ARBA00012438"/>
    </source>
</evidence>
<accession>A0A494X0L4</accession>
<dbReference type="InterPro" id="IPR050351">
    <property type="entry name" value="BphY/WalK/GraS-like"/>
</dbReference>
<name>A0A494X0L4_9BURK</name>
<dbReference type="EC" id="2.7.13.3" evidence="2"/>
<keyword evidence="8" id="KW-0902">Two-component regulatory system</keyword>
<keyword evidence="9" id="KW-0472">Membrane</keyword>
<keyword evidence="3" id="KW-0597">Phosphoprotein</keyword>
<evidence type="ECO:0000256" key="8">
    <source>
        <dbReference type="ARBA" id="ARBA00023012"/>
    </source>
</evidence>
<keyword evidence="6 11" id="KW-0418">Kinase</keyword>
<keyword evidence="9" id="KW-0812">Transmembrane</keyword>
<dbReference type="GO" id="GO:0005524">
    <property type="term" value="F:ATP binding"/>
    <property type="evidence" value="ECO:0007669"/>
    <property type="project" value="UniProtKB-KW"/>
</dbReference>
<dbReference type="Proteomes" id="UP000280434">
    <property type="component" value="Unassembled WGS sequence"/>
</dbReference>
<dbReference type="GO" id="GO:0030295">
    <property type="term" value="F:protein kinase activator activity"/>
    <property type="evidence" value="ECO:0007669"/>
    <property type="project" value="TreeGrafter"/>
</dbReference>
<dbReference type="CDD" id="cd00082">
    <property type="entry name" value="HisKA"/>
    <property type="match status" value="1"/>
</dbReference>
<keyword evidence="4" id="KW-0808">Transferase</keyword>
<dbReference type="InterPro" id="IPR003594">
    <property type="entry name" value="HATPase_dom"/>
</dbReference>
<dbReference type="Gene3D" id="1.10.287.130">
    <property type="match status" value="1"/>
</dbReference>
<keyword evidence="9" id="KW-1133">Transmembrane helix</keyword>
<evidence type="ECO:0000256" key="6">
    <source>
        <dbReference type="ARBA" id="ARBA00022777"/>
    </source>
</evidence>
<proteinExistence type="predicted"/>
<keyword evidence="12" id="KW-1185">Reference proteome</keyword>
<feature type="transmembrane region" description="Helical" evidence="9">
    <location>
        <begin position="20"/>
        <end position="39"/>
    </location>
</feature>
<comment type="caution">
    <text evidence="11">The sequence shown here is derived from an EMBL/GenBank/DDBJ whole genome shotgun (WGS) entry which is preliminary data.</text>
</comment>
<dbReference type="CDD" id="cd00075">
    <property type="entry name" value="HATPase"/>
    <property type="match status" value="1"/>
</dbReference>
<dbReference type="SMART" id="SM00388">
    <property type="entry name" value="HisKA"/>
    <property type="match status" value="1"/>
</dbReference>
<evidence type="ECO:0000256" key="5">
    <source>
        <dbReference type="ARBA" id="ARBA00022741"/>
    </source>
</evidence>
<feature type="domain" description="Histidine kinase" evidence="10">
    <location>
        <begin position="217"/>
        <end position="418"/>
    </location>
</feature>
<dbReference type="Gene3D" id="3.30.565.10">
    <property type="entry name" value="Histidine kinase-like ATPase, C-terminal domain"/>
    <property type="match status" value="1"/>
</dbReference>
<dbReference type="PANTHER" id="PTHR42878">
    <property type="entry name" value="TWO-COMPONENT HISTIDINE KINASE"/>
    <property type="match status" value="1"/>
</dbReference>
<dbReference type="PRINTS" id="PR00344">
    <property type="entry name" value="BCTRLSENSOR"/>
</dbReference>
<evidence type="ECO:0000259" key="10">
    <source>
        <dbReference type="PROSITE" id="PS50109"/>
    </source>
</evidence>
<evidence type="ECO:0000313" key="12">
    <source>
        <dbReference type="Proteomes" id="UP000280434"/>
    </source>
</evidence>
<dbReference type="InterPro" id="IPR036890">
    <property type="entry name" value="HATPase_C_sf"/>
</dbReference>
<dbReference type="PANTHER" id="PTHR42878:SF7">
    <property type="entry name" value="SENSOR HISTIDINE KINASE GLRK"/>
    <property type="match status" value="1"/>
</dbReference>
<evidence type="ECO:0000256" key="3">
    <source>
        <dbReference type="ARBA" id="ARBA00022553"/>
    </source>
</evidence>
<evidence type="ECO:0000256" key="7">
    <source>
        <dbReference type="ARBA" id="ARBA00022840"/>
    </source>
</evidence>
<keyword evidence="7" id="KW-0067">ATP-binding</keyword>
<comment type="catalytic activity">
    <reaction evidence="1">
        <text>ATP + protein L-histidine = ADP + protein N-phospho-L-histidine.</text>
        <dbReference type="EC" id="2.7.13.3"/>
    </reaction>
</comment>
<keyword evidence="5" id="KW-0547">Nucleotide-binding</keyword>
<protein>
    <recommendedName>
        <fullName evidence="2">histidine kinase</fullName>
        <ecNumber evidence="2">2.7.13.3</ecNumber>
    </recommendedName>
</protein>
<dbReference type="GO" id="GO:0000156">
    <property type="term" value="F:phosphorelay response regulator activity"/>
    <property type="evidence" value="ECO:0007669"/>
    <property type="project" value="TreeGrafter"/>
</dbReference>
<dbReference type="AlphaFoldDB" id="A0A494X0L4"/>